<evidence type="ECO:0000313" key="2">
    <source>
        <dbReference type="EMBL" id="GET43576.1"/>
    </source>
</evidence>
<name>A0AAV3XPP1_9CYAN</name>
<dbReference type="Proteomes" id="UP001050975">
    <property type="component" value="Unassembled WGS sequence"/>
</dbReference>
<feature type="domain" description="DUF2281" evidence="1">
    <location>
        <begin position="7"/>
        <end position="38"/>
    </location>
</feature>
<dbReference type="RefSeq" id="WP_226592523.1">
    <property type="nucleotide sequence ID" value="NZ_BLAY01000233.1"/>
</dbReference>
<evidence type="ECO:0000259" key="1">
    <source>
        <dbReference type="Pfam" id="PF10047"/>
    </source>
</evidence>
<proteinExistence type="predicted"/>
<comment type="caution">
    <text evidence="2">The sequence shown here is derived from an EMBL/GenBank/DDBJ whole genome shotgun (WGS) entry which is preliminary data.</text>
</comment>
<organism evidence="2 3">
    <name type="scientific">Microseira wollei NIES-4236</name>
    <dbReference type="NCBI Taxonomy" id="2530354"/>
    <lineage>
        <taxon>Bacteria</taxon>
        <taxon>Bacillati</taxon>
        <taxon>Cyanobacteriota</taxon>
        <taxon>Cyanophyceae</taxon>
        <taxon>Oscillatoriophycideae</taxon>
        <taxon>Aerosakkonematales</taxon>
        <taxon>Aerosakkonemataceae</taxon>
        <taxon>Microseira</taxon>
    </lineage>
</organism>
<reference evidence="2" key="1">
    <citation type="submission" date="2019-10" db="EMBL/GenBank/DDBJ databases">
        <title>Draft genome sequece of Microseira wollei NIES-4236.</title>
        <authorList>
            <person name="Yamaguchi H."/>
            <person name="Suzuki S."/>
            <person name="Kawachi M."/>
        </authorList>
    </citation>
    <scope>NUCLEOTIDE SEQUENCE</scope>
    <source>
        <strain evidence="2">NIES-4236</strain>
    </source>
</reference>
<accession>A0AAV3XPP1</accession>
<dbReference type="EMBL" id="BLAY01000233">
    <property type="protein sequence ID" value="GET43576.1"/>
    <property type="molecule type" value="Genomic_DNA"/>
</dbReference>
<gene>
    <name evidence="2" type="ORF">MiSe_84010</name>
</gene>
<dbReference type="InterPro" id="IPR018739">
    <property type="entry name" value="DUF2281"/>
</dbReference>
<keyword evidence="3" id="KW-1185">Reference proteome</keyword>
<dbReference type="Pfam" id="PF10047">
    <property type="entry name" value="DUF2281"/>
    <property type="match status" value="1"/>
</dbReference>
<evidence type="ECO:0000313" key="3">
    <source>
        <dbReference type="Proteomes" id="UP001050975"/>
    </source>
</evidence>
<sequence length="78" mass="8851">MTVQEIIVEKLNTLPLEKQQEVLDFVEFLQAQMRKRDLPSENEGQPVSVLTVAEKFIGCVEGPGDLSTNKKYMEGYGY</sequence>
<dbReference type="AlphaFoldDB" id="A0AAV3XPP1"/>
<protein>
    <recommendedName>
        <fullName evidence="1">DUF2281 domain-containing protein</fullName>
    </recommendedName>
</protein>